<dbReference type="OrthoDB" id="9794725at2"/>
<dbReference type="Proteomes" id="UP000309872">
    <property type="component" value="Unassembled WGS sequence"/>
</dbReference>
<dbReference type="InterPro" id="IPR013830">
    <property type="entry name" value="SGNH_hydro"/>
</dbReference>
<evidence type="ECO:0000313" key="2">
    <source>
        <dbReference type="EMBL" id="TJY67115.1"/>
    </source>
</evidence>
<name>A0A4U0H5T8_9SPHI</name>
<dbReference type="Gene3D" id="3.40.50.1110">
    <property type="entry name" value="SGNH hydrolase"/>
    <property type="match status" value="1"/>
</dbReference>
<dbReference type="InterPro" id="IPR036514">
    <property type="entry name" value="SGNH_hydro_sf"/>
</dbReference>
<accession>A0A4U0H5T8</accession>
<dbReference type="SUPFAM" id="SSF52266">
    <property type="entry name" value="SGNH hydrolase"/>
    <property type="match status" value="1"/>
</dbReference>
<dbReference type="NCBIfam" id="TIGR01409">
    <property type="entry name" value="TAT_signal_seq"/>
    <property type="match status" value="1"/>
</dbReference>
<organism evidence="2 3">
    <name type="scientific">Sphingobacterium alkalisoli</name>
    <dbReference type="NCBI Taxonomy" id="1874115"/>
    <lineage>
        <taxon>Bacteria</taxon>
        <taxon>Pseudomonadati</taxon>
        <taxon>Bacteroidota</taxon>
        <taxon>Sphingobacteriia</taxon>
        <taxon>Sphingobacteriales</taxon>
        <taxon>Sphingobacteriaceae</taxon>
        <taxon>Sphingobacterium</taxon>
    </lineage>
</organism>
<evidence type="ECO:0000259" key="1">
    <source>
        <dbReference type="Pfam" id="PF13472"/>
    </source>
</evidence>
<dbReference type="AlphaFoldDB" id="A0A4U0H5T8"/>
<protein>
    <submittedName>
        <fullName evidence="2">Twin-arginine translocation signal domain-containing protein</fullName>
    </submittedName>
</protein>
<sequence>MTKNSSRRSFLRSAAIAAVAGGLPLQIAKSSDVKDATCLEKQAKGMTILFQGDSITDGKRGRNADPNHIMGHGYAFSISSRWGADFPSSDLLFYNRGISGNTITQLQSRWQTDCLDLHPDVLSILIGINDAAKFVENPPAEAKEIYVQAFEDCYRNLLEQVRKHDPNTLIVLGLPFLAPVGKIKEHWNSYQPMVAKLSDRVRNLAVEFDAVVIDFQRVFEEARKKAPDAYWIWDGIHPTVPGHELMAREWITQVSKRLKFLKIYS</sequence>
<dbReference type="GO" id="GO:0004622">
    <property type="term" value="F:phosphatidylcholine lysophospholipase activity"/>
    <property type="evidence" value="ECO:0007669"/>
    <property type="project" value="TreeGrafter"/>
</dbReference>
<evidence type="ECO:0000313" key="3">
    <source>
        <dbReference type="Proteomes" id="UP000309872"/>
    </source>
</evidence>
<proteinExistence type="predicted"/>
<dbReference type="InterPro" id="IPR006311">
    <property type="entry name" value="TAT_signal"/>
</dbReference>
<gene>
    <name evidence="2" type="ORF">FAZ19_09515</name>
</gene>
<dbReference type="PANTHER" id="PTHR30383:SF5">
    <property type="entry name" value="SGNH HYDROLASE-TYPE ESTERASE DOMAIN-CONTAINING PROTEIN"/>
    <property type="match status" value="1"/>
</dbReference>
<dbReference type="EMBL" id="SUKA01000002">
    <property type="protein sequence ID" value="TJY67115.1"/>
    <property type="molecule type" value="Genomic_DNA"/>
</dbReference>
<reference evidence="2 3" key="1">
    <citation type="submission" date="2019-04" db="EMBL/GenBank/DDBJ databases">
        <title>Sphingobacterium olei sp. nov., isolated from oil-contaminated soil.</title>
        <authorList>
            <person name="Liu B."/>
        </authorList>
    </citation>
    <scope>NUCLEOTIDE SEQUENCE [LARGE SCALE GENOMIC DNA]</scope>
    <source>
        <strain evidence="2 3">Y3L14</strain>
    </source>
</reference>
<feature type="domain" description="SGNH hydrolase-type esterase" evidence="1">
    <location>
        <begin position="52"/>
        <end position="245"/>
    </location>
</feature>
<dbReference type="PROSITE" id="PS51318">
    <property type="entry name" value="TAT"/>
    <property type="match status" value="1"/>
</dbReference>
<comment type="caution">
    <text evidence="2">The sequence shown here is derived from an EMBL/GenBank/DDBJ whole genome shotgun (WGS) entry which is preliminary data.</text>
</comment>
<dbReference type="InterPro" id="IPR051532">
    <property type="entry name" value="Ester_Hydrolysis_Enzymes"/>
</dbReference>
<dbReference type="PANTHER" id="PTHR30383">
    <property type="entry name" value="THIOESTERASE 1/PROTEASE 1/LYSOPHOSPHOLIPASE L1"/>
    <property type="match status" value="1"/>
</dbReference>
<keyword evidence="3" id="KW-1185">Reference proteome</keyword>
<dbReference type="Pfam" id="PF13472">
    <property type="entry name" value="Lipase_GDSL_2"/>
    <property type="match status" value="1"/>
</dbReference>
<dbReference type="InterPro" id="IPR019546">
    <property type="entry name" value="TAT_signal_bac_arc"/>
</dbReference>
<dbReference type="RefSeq" id="WP_136820463.1">
    <property type="nucleotide sequence ID" value="NZ_BMJX01000002.1"/>
</dbReference>
<dbReference type="CDD" id="cd01834">
    <property type="entry name" value="SGNH_hydrolase_like_2"/>
    <property type="match status" value="1"/>
</dbReference>